<evidence type="ECO:0000313" key="13">
    <source>
        <dbReference type="EMBL" id="PPE65164.1"/>
    </source>
</evidence>
<dbReference type="Proteomes" id="UP000238605">
    <property type="component" value="Unassembled WGS sequence"/>
</dbReference>
<organism evidence="13 14">
    <name type="scientific">Caldimonas caldifontis</name>
    <dbReference type="NCBI Taxonomy" id="1452508"/>
    <lineage>
        <taxon>Bacteria</taxon>
        <taxon>Pseudomonadati</taxon>
        <taxon>Pseudomonadota</taxon>
        <taxon>Betaproteobacteria</taxon>
        <taxon>Burkholderiales</taxon>
        <taxon>Sphaerotilaceae</taxon>
        <taxon>Caldimonas</taxon>
    </lineage>
</organism>
<keyword evidence="7 9" id="KW-0378">Hydrolase</keyword>
<proteinExistence type="inferred from homology"/>
<dbReference type="SMART" id="SM00987">
    <property type="entry name" value="UreE_C"/>
    <property type="match status" value="1"/>
</dbReference>
<evidence type="ECO:0000256" key="5">
    <source>
        <dbReference type="ARBA" id="ARBA00018429"/>
    </source>
</evidence>
<comment type="function">
    <text evidence="2 9 11">Excises uracil residues from the DNA which can arise as a result of misincorporation of dUMP residues by DNA polymerase or due to deamination of cytosine.</text>
</comment>
<feature type="domain" description="Uracil-DNA glycosylase-like" evidence="12">
    <location>
        <begin position="66"/>
        <end position="230"/>
    </location>
</feature>
<evidence type="ECO:0000256" key="8">
    <source>
        <dbReference type="ARBA" id="ARBA00023204"/>
    </source>
</evidence>
<keyword evidence="9" id="KW-0963">Cytoplasm</keyword>
<name>A0A2S5SR44_9BURK</name>
<dbReference type="InterPro" id="IPR005122">
    <property type="entry name" value="Uracil-DNA_glycosylase-like"/>
</dbReference>
<accession>A0A2S5SR44</accession>
<evidence type="ECO:0000256" key="4">
    <source>
        <dbReference type="ARBA" id="ARBA00012030"/>
    </source>
</evidence>
<dbReference type="GO" id="GO:0005737">
    <property type="term" value="C:cytoplasm"/>
    <property type="evidence" value="ECO:0007669"/>
    <property type="project" value="UniProtKB-SubCell"/>
</dbReference>
<comment type="catalytic activity">
    <reaction evidence="1 9 11">
        <text>Hydrolyzes single-stranded DNA or mismatched double-stranded DNA and polynucleotides, releasing free uracil.</text>
        <dbReference type="EC" id="3.2.2.27"/>
    </reaction>
</comment>
<dbReference type="NCBIfam" id="NF003588">
    <property type="entry name" value="PRK05254.1-1"/>
    <property type="match status" value="1"/>
</dbReference>
<feature type="active site" description="Proton acceptor" evidence="9 10">
    <location>
        <position position="82"/>
    </location>
</feature>
<evidence type="ECO:0000256" key="6">
    <source>
        <dbReference type="ARBA" id="ARBA00022763"/>
    </source>
</evidence>
<keyword evidence="8 9" id="KW-0234">DNA repair</keyword>
<dbReference type="CDD" id="cd10027">
    <property type="entry name" value="UDG-F1-like"/>
    <property type="match status" value="1"/>
</dbReference>
<dbReference type="HAMAP" id="MF_00148">
    <property type="entry name" value="UDG"/>
    <property type="match status" value="1"/>
</dbReference>
<keyword evidence="6 9" id="KW-0227">DNA damage</keyword>
<dbReference type="InterPro" id="IPR002043">
    <property type="entry name" value="UDG_fam1"/>
</dbReference>
<protein>
    <recommendedName>
        <fullName evidence="5 9">Uracil-DNA glycosylase</fullName>
        <shortName evidence="9">UDG</shortName>
        <ecNumber evidence="4 9">3.2.2.27</ecNumber>
    </recommendedName>
</protein>
<sequence>MFAAAHTADNRLREPLGACFDRVGAGWRPITDAFRASPAGRSLIDFVDGRMRDGAIVYPAQVFRALQVGDPGAVKVLILGQDPYHGPGQAQGLAFSVPEGQRLPPSLRNIYQEVSADTGNPSPSSGDLSRWVAQGVLLLNTVLTVEDGQPASHAGRGWEGLTDALIRAVSEASCGTVFLLWGASAQAKCPLIDTTRHAILASNHPSPLSARRPPAPFLGCRHFSQANAWLSSRGRGEIRW</sequence>
<evidence type="ECO:0000256" key="1">
    <source>
        <dbReference type="ARBA" id="ARBA00001400"/>
    </source>
</evidence>
<evidence type="ECO:0000256" key="11">
    <source>
        <dbReference type="RuleBase" id="RU003780"/>
    </source>
</evidence>
<dbReference type="OrthoDB" id="9804372at2"/>
<dbReference type="SMART" id="SM00986">
    <property type="entry name" value="UDG"/>
    <property type="match status" value="1"/>
</dbReference>
<evidence type="ECO:0000256" key="7">
    <source>
        <dbReference type="ARBA" id="ARBA00022801"/>
    </source>
</evidence>
<dbReference type="Gene3D" id="3.40.470.10">
    <property type="entry name" value="Uracil-DNA glycosylase-like domain"/>
    <property type="match status" value="1"/>
</dbReference>
<dbReference type="InterPro" id="IPR036895">
    <property type="entry name" value="Uracil-DNA_glycosylase-like_sf"/>
</dbReference>
<dbReference type="EC" id="3.2.2.27" evidence="4 9"/>
<comment type="caution">
    <text evidence="13">The sequence shown here is derived from an EMBL/GenBank/DDBJ whole genome shotgun (WGS) entry which is preliminary data.</text>
</comment>
<reference evidence="13 14" key="1">
    <citation type="submission" date="2018-02" db="EMBL/GenBank/DDBJ databases">
        <title>Reclassifiation of [Polyangium] brachysporum DSM 7029 as Guopingzhaonella breviflexa gen. nov., sp. nov., a member of the family Comamonadaceae.</title>
        <authorList>
            <person name="Tang B."/>
        </authorList>
    </citation>
    <scope>NUCLEOTIDE SEQUENCE [LARGE SCALE GENOMIC DNA]</scope>
    <source>
        <strain evidence="13 14">BCRC 80649</strain>
    </source>
</reference>
<dbReference type="PANTHER" id="PTHR11264:SF0">
    <property type="entry name" value="URACIL-DNA GLYCOSYLASE"/>
    <property type="match status" value="1"/>
</dbReference>
<gene>
    <name evidence="9" type="primary">ung</name>
    <name evidence="13" type="ORF">C1704_15755</name>
</gene>
<dbReference type="AlphaFoldDB" id="A0A2S5SR44"/>
<comment type="similarity">
    <text evidence="3 9 11">Belongs to the uracil-DNA glycosylase (UDG) superfamily. UNG family.</text>
</comment>
<evidence type="ECO:0000313" key="14">
    <source>
        <dbReference type="Proteomes" id="UP000238605"/>
    </source>
</evidence>
<dbReference type="GO" id="GO:0004844">
    <property type="term" value="F:uracil DNA N-glycosylase activity"/>
    <property type="evidence" value="ECO:0007669"/>
    <property type="project" value="UniProtKB-UniRule"/>
</dbReference>
<keyword evidence="14" id="KW-1185">Reference proteome</keyword>
<evidence type="ECO:0000256" key="2">
    <source>
        <dbReference type="ARBA" id="ARBA00002631"/>
    </source>
</evidence>
<evidence type="ECO:0000256" key="10">
    <source>
        <dbReference type="PROSITE-ProRule" id="PRU10072"/>
    </source>
</evidence>
<comment type="subcellular location">
    <subcellularLocation>
        <location evidence="9">Cytoplasm</location>
    </subcellularLocation>
</comment>
<dbReference type="NCBIfam" id="TIGR00628">
    <property type="entry name" value="ung"/>
    <property type="match status" value="1"/>
</dbReference>
<dbReference type="NCBIfam" id="NF003589">
    <property type="entry name" value="PRK05254.1-2"/>
    <property type="match status" value="1"/>
</dbReference>
<dbReference type="InterPro" id="IPR018085">
    <property type="entry name" value="Ura-DNA_Glyclase_AS"/>
</dbReference>
<dbReference type="NCBIfam" id="NF003591">
    <property type="entry name" value="PRK05254.1-4"/>
    <property type="match status" value="1"/>
</dbReference>
<dbReference type="EMBL" id="PSNX01000016">
    <property type="protein sequence ID" value="PPE65164.1"/>
    <property type="molecule type" value="Genomic_DNA"/>
</dbReference>
<evidence type="ECO:0000259" key="12">
    <source>
        <dbReference type="SMART" id="SM00986"/>
    </source>
</evidence>
<evidence type="ECO:0000256" key="9">
    <source>
        <dbReference type="HAMAP-Rule" id="MF_00148"/>
    </source>
</evidence>
<dbReference type="Pfam" id="PF03167">
    <property type="entry name" value="UDG"/>
    <property type="match status" value="1"/>
</dbReference>
<dbReference type="PANTHER" id="PTHR11264">
    <property type="entry name" value="URACIL-DNA GLYCOSYLASE"/>
    <property type="match status" value="1"/>
</dbReference>
<dbReference type="SUPFAM" id="SSF52141">
    <property type="entry name" value="Uracil-DNA glycosylase-like"/>
    <property type="match status" value="1"/>
</dbReference>
<dbReference type="GO" id="GO:0097510">
    <property type="term" value="P:base-excision repair, AP site formation via deaminated base removal"/>
    <property type="evidence" value="ECO:0007669"/>
    <property type="project" value="TreeGrafter"/>
</dbReference>
<dbReference type="PROSITE" id="PS00130">
    <property type="entry name" value="U_DNA_GLYCOSYLASE"/>
    <property type="match status" value="1"/>
</dbReference>
<dbReference type="NCBIfam" id="NF003592">
    <property type="entry name" value="PRK05254.1-5"/>
    <property type="match status" value="1"/>
</dbReference>
<evidence type="ECO:0000256" key="3">
    <source>
        <dbReference type="ARBA" id="ARBA00008184"/>
    </source>
</evidence>